<accession>A0A133UBV8</accession>
<organism evidence="2 3">
    <name type="scientific">candidate division MSBL1 archaeon SCGC-AAA259A05</name>
    <dbReference type="NCBI Taxonomy" id="1698259"/>
    <lineage>
        <taxon>Archaea</taxon>
        <taxon>Methanobacteriati</taxon>
        <taxon>Methanobacteriota</taxon>
        <taxon>candidate division MSBL1</taxon>
    </lineage>
</organism>
<protein>
    <submittedName>
        <fullName evidence="2">SufBD protein</fullName>
    </submittedName>
</protein>
<dbReference type="InterPro" id="IPR037284">
    <property type="entry name" value="SUF_FeS_clus_asmbl_SufBD_sf"/>
</dbReference>
<keyword evidence="3" id="KW-1185">Reference proteome</keyword>
<evidence type="ECO:0000259" key="1">
    <source>
        <dbReference type="Pfam" id="PF01458"/>
    </source>
</evidence>
<feature type="domain" description="SUF system FeS cluster assembly SufBD core" evidence="1">
    <location>
        <begin position="78"/>
        <end position="303"/>
    </location>
</feature>
<sequence>MEVEELYRAAEIEGAVSDPKTAHLILNKEEVIDMNDVPGLSVEPKSTEKGVDVAINVAEGSIIEKPVHLCFGMTQTEGTQKINLKIKIEKDAEIGVLAHCVFPRALDVKHVMDADIHVEENAEYTYLEKHIHSPEGGTTVIPRAEVKLEENAKFKTDFELVQGRVGLLDIDYETTCGKNSMMEMTAKVNGTEDDEIRISEKGNLTGEGARGVLTTRVAARDNTEAEVYNKLSATALYARGHVDCKEIVQDNGRANAVPVVEVKHPQAHVTHEAAIGSVDRKQLETLMARGLSEEEGADLIIEGLLS</sequence>
<evidence type="ECO:0000313" key="2">
    <source>
        <dbReference type="EMBL" id="KXA91681.1"/>
    </source>
</evidence>
<dbReference type="AlphaFoldDB" id="A0A133UBV8"/>
<dbReference type="PATRIC" id="fig|1698259.3.peg.61"/>
<dbReference type="PANTHER" id="PTHR30508">
    <property type="entry name" value="FES CLUSTER ASSEMBLY PROTEIN SUF"/>
    <property type="match status" value="1"/>
</dbReference>
<dbReference type="InterPro" id="IPR000825">
    <property type="entry name" value="SUF_FeS_clus_asmbl_SufBD_core"/>
</dbReference>
<dbReference type="Pfam" id="PF01458">
    <property type="entry name" value="SUFBD_core"/>
    <property type="match status" value="1"/>
</dbReference>
<proteinExistence type="predicted"/>
<comment type="caution">
    <text evidence="2">The sequence shown here is derived from an EMBL/GenBank/DDBJ whole genome shotgun (WGS) entry which is preliminary data.</text>
</comment>
<reference evidence="2 3" key="1">
    <citation type="journal article" date="2016" name="Sci. Rep.">
        <title>Metabolic traits of an uncultured archaeal lineage -MSBL1- from brine pools of the Red Sea.</title>
        <authorList>
            <person name="Mwirichia R."/>
            <person name="Alam I."/>
            <person name="Rashid M."/>
            <person name="Vinu M."/>
            <person name="Ba-Alawi W."/>
            <person name="Anthony Kamau A."/>
            <person name="Kamanda Ngugi D."/>
            <person name="Goker M."/>
            <person name="Klenk H.P."/>
            <person name="Bajic V."/>
            <person name="Stingl U."/>
        </authorList>
    </citation>
    <scope>NUCLEOTIDE SEQUENCE [LARGE SCALE GENOMIC DNA]</scope>
    <source>
        <strain evidence="2">SCGC-AAA259A05</strain>
    </source>
</reference>
<dbReference type="EMBL" id="LHXJ01000002">
    <property type="protein sequence ID" value="KXA91681.1"/>
    <property type="molecule type" value="Genomic_DNA"/>
</dbReference>
<dbReference type="InterPro" id="IPR055346">
    <property type="entry name" value="Fe-S_cluster_assembly_SufBD"/>
</dbReference>
<gene>
    <name evidence="2" type="ORF">AKJ57_00285</name>
</gene>
<dbReference type="SUPFAM" id="SSF101960">
    <property type="entry name" value="Stabilizer of iron transporter SufD"/>
    <property type="match status" value="1"/>
</dbReference>
<dbReference type="GO" id="GO:0016226">
    <property type="term" value="P:iron-sulfur cluster assembly"/>
    <property type="evidence" value="ECO:0007669"/>
    <property type="project" value="InterPro"/>
</dbReference>
<evidence type="ECO:0000313" key="3">
    <source>
        <dbReference type="Proteomes" id="UP000070163"/>
    </source>
</evidence>
<dbReference type="PANTHER" id="PTHR30508:SF6">
    <property type="entry name" value="UPF0051 PROTEIN MJ0034"/>
    <property type="match status" value="1"/>
</dbReference>
<name>A0A133UBV8_9EURY</name>
<dbReference type="Proteomes" id="UP000070163">
    <property type="component" value="Unassembled WGS sequence"/>
</dbReference>